<dbReference type="InterPro" id="IPR057191">
    <property type="entry name" value="DUF7869"/>
</dbReference>
<evidence type="ECO:0000259" key="1">
    <source>
        <dbReference type="Pfam" id="PF25273"/>
    </source>
</evidence>
<organism evidence="2">
    <name type="scientific">Homalodisca liturata</name>
    <dbReference type="NCBI Taxonomy" id="320908"/>
    <lineage>
        <taxon>Eukaryota</taxon>
        <taxon>Metazoa</taxon>
        <taxon>Ecdysozoa</taxon>
        <taxon>Arthropoda</taxon>
        <taxon>Hexapoda</taxon>
        <taxon>Insecta</taxon>
        <taxon>Pterygota</taxon>
        <taxon>Neoptera</taxon>
        <taxon>Paraneoptera</taxon>
        <taxon>Hemiptera</taxon>
        <taxon>Auchenorrhyncha</taxon>
        <taxon>Membracoidea</taxon>
        <taxon>Cicadellidae</taxon>
        <taxon>Cicadellinae</taxon>
        <taxon>Proconiini</taxon>
        <taxon>Homalodisca</taxon>
    </lineage>
</organism>
<proteinExistence type="predicted"/>
<dbReference type="PANTHER" id="PTHR10773">
    <property type="entry name" value="DNA-DIRECTED RNA POLYMERASES I, II, AND III SUBUNIT RPABC2"/>
    <property type="match status" value="1"/>
</dbReference>
<name>A0A1B6ILC0_9HEMI</name>
<dbReference type="PANTHER" id="PTHR10773:SF19">
    <property type="match status" value="1"/>
</dbReference>
<reference evidence="2" key="1">
    <citation type="submission" date="2015-11" db="EMBL/GenBank/DDBJ databases">
        <title>De novo transcriptome assembly of four potential Pierce s Disease insect vectors from Arizona vineyards.</title>
        <authorList>
            <person name="Tassone E.E."/>
        </authorList>
    </citation>
    <scope>NUCLEOTIDE SEQUENCE</scope>
</reference>
<evidence type="ECO:0000313" key="2">
    <source>
        <dbReference type="EMBL" id="JAS87728.1"/>
    </source>
</evidence>
<feature type="domain" description="DUF7869" evidence="1">
    <location>
        <begin position="125"/>
        <end position="257"/>
    </location>
</feature>
<sequence>YLEQCSKEDLDDAFRVKECTYRKVFETEFNLSFGHPKSDTCSTCDANSADEEHVINYHAAFDALRSDREKAKNLENIAFLTIDLQQTMPLPRLSTSKAFYMRQMWLYNFGLHIVTKEVDKALFCTWTEDQASRGSSEILSCLLTALEVEESLRNKDHLVIWSDSCSGQNKNFLLICLYQYLVHKRQFKTIDHKFPEVGHTYLDSDRDFGRIEKNLRKHQNIYSPEEYREIIVKSSRKNKVIDMTHHFRDTNTLMTNMKLYNRKKDMGNSQVHFRDHIKWLRVDEYGYYQFKTCYDEFTPFRKVNIFHSLKSVPKLEEEVSIRRLQRKTGSIKEAKLENLREQLQFIPEHHRWWYIQILNELQ</sequence>
<dbReference type="Pfam" id="PF25273">
    <property type="entry name" value="DUF7869"/>
    <property type="match status" value="1"/>
</dbReference>
<gene>
    <name evidence="2" type="ORF">g.5456</name>
</gene>
<protein>
    <recommendedName>
        <fullName evidence="1">DUF7869 domain-containing protein</fullName>
    </recommendedName>
</protein>
<accession>A0A1B6ILC0</accession>
<dbReference type="EMBL" id="GECU01019978">
    <property type="protein sequence ID" value="JAS87728.1"/>
    <property type="molecule type" value="Transcribed_RNA"/>
</dbReference>
<dbReference type="AlphaFoldDB" id="A0A1B6ILC0"/>
<feature type="non-terminal residue" evidence="2">
    <location>
        <position position="1"/>
    </location>
</feature>